<evidence type="ECO:0000256" key="2">
    <source>
        <dbReference type="ARBA" id="ARBA00022692"/>
    </source>
</evidence>
<dbReference type="SUPFAM" id="SSF56487">
    <property type="entry name" value="SRCR-like"/>
    <property type="match status" value="2"/>
</dbReference>
<feature type="disulfide bond" evidence="9">
    <location>
        <begin position="198"/>
        <end position="208"/>
    </location>
</feature>
<dbReference type="FunFam" id="3.10.250.10:FF:000016">
    <property type="entry name" value="Scavenger receptor cysteine-rich protein type 12"/>
    <property type="match status" value="1"/>
</dbReference>
<accession>A0AAV7KEH3</accession>
<evidence type="ECO:0000256" key="6">
    <source>
        <dbReference type="ARBA" id="ARBA00023136"/>
    </source>
</evidence>
<keyword evidence="3 10" id="KW-0732">Signal</keyword>
<protein>
    <recommendedName>
        <fullName evidence="11">SRCR domain-containing protein</fullName>
    </recommendedName>
</protein>
<keyword evidence="6" id="KW-0472">Membrane</keyword>
<feature type="domain" description="SRCR" evidence="11">
    <location>
        <begin position="19"/>
        <end position="129"/>
    </location>
</feature>
<reference evidence="12 13" key="1">
    <citation type="journal article" date="2023" name="BMC Biol.">
        <title>The compact genome of the sponge Oopsacas minuta (Hexactinellida) is lacking key metazoan core genes.</title>
        <authorList>
            <person name="Santini S."/>
            <person name="Schenkelaars Q."/>
            <person name="Jourda C."/>
            <person name="Duchesne M."/>
            <person name="Belahbib H."/>
            <person name="Rocher C."/>
            <person name="Selva M."/>
            <person name="Riesgo A."/>
            <person name="Vervoort M."/>
            <person name="Leys S.P."/>
            <person name="Kodjabachian L."/>
            <person name="Le Bivic A."/>
            <person name="Borchiellini C."/>
            <person name="Claverie J.M."/>
            <person name="Renard E."/>
        </authorList>
    </citation>
    <scope>NUCLEOTIDE SEQUENCE [LARGE SCALE GENOMIC DNA]</scope>
    <source>
        <strain evidence="12">SPO-2</strain>
    </source>
</reference>
<evidence type="ECO:0000256" key="1">
    <source>
        <dbReference type="ARBA" id="ARBA00004167"/>
    </source>
</evidence>
<keyword evidence="5" id="KW-1133">Transmembrane helix</keyword>
<dbReference type="PANTHER" id="PTHR48071">
    <property type="entry name" value="SRCR DOMAIN-CONTAINING PROTEIN"/>
    <property type="match status" value="1"/>
</dbReference>
<keyword evidence="13" id="KW-1185">Reference proteome</keyword>
<evidence type="ECO:0000256" key="5">
    <source>
        <dbReference type="ARBA" id="ARBA00022989"/>
    </source>
</evidence>
<dbReference type="PRINTS" id="PR00258">
    <property type="entry name" value="SPERACTRCPTR"/>
</dbReference>
<feature type="signal peptide" evidence="10">
    <location>
        <begin position="1"/>
        <end position="24"/>
    </location>
</feature>
<name>A0AAV7KEH3_9METZ</name>
<feature type="chain" id="PRO_5044000863" description="SRCR domain-containing protein" evidence="10">
    <location>
        <begin position="25"/>
        <end position="252"/>
    </location>
</feature>
<evidence type="ECO:0000256" key="10">
    <source>
        <dbReference type="SAM" id="SignalP"/>
    </source>
</evidence>
<comment type="caution">
    <text evidence="12">The sequence shown here is derived from an EMBL/GenBank/DDBJ whole genome shotgun (WGS) entry which is preliminary data.</text>
</comment>
<gene>
    <name evidence="12" type="ORF">LOD99_14491</name>
</gene>
<dbReference type="InterPro" id="IPR036772">
    <property type="entry name" value="SRCR-like_dom_sf"/>
</dbReference>
<feature type="disulfide bond" evidence="9">
    <location>
        <begin position="67"/>
        <end position="128"/>
    </location>
</feature>
<keyword evidence="7 9" id="KW-1015">Disulfide bond</keyword>
<comment type="subcellular location">
    <subcellularLocation>
        <location evidence="1">Membrane</location>
        <topology evidence="1">Single-pass membrane protein</topology>
    </subcellularLocation>
</comment>
<dbReference type="InterPro" id="IPR001190">
    <property type="entry name" value="SRCR"/>
</dbReference>
<evidence type="ECO:0000256" key="3">
    <source>
        <dbReference type="ARBA" id="ARBA00022729"/>
    </source>
</evidence>
<dbReference type="Proteomes" id="UP001165289">
    <property type="component" value="Unassembled WGS sequence"/>
</dbReference>
<dbReference type="PROSITE" id="PS50287">
    <property type="entry name" value="SRCR_2"/>
    <property type="match status" value="2"/>
</dbReference>
<sequence length="252" mass="28461">MKFKISILLLYVVLQLSLQYIVHGQNCESDLLAPEDTVKEVALHFADVGWNYICSNGLNQYAAIKLCKDNGYTGLREIGSVSVNNTTSNYPISPYRYECDGYESNNTLCDCTVTQQDCETDKIATVECYTPEEGNLRLTDQILEIYYEGSWGYVCDDSFDLKEANVACRTLGFIQAESFTTGNYIENPLEPKINYLYCYGTEQTITDCRYSKAYVSSCSSFEHVQLTCATSMYIYSNTAETIISTISLHEKL</sequence>
<evidence type="ECO:0000259" key="11">
    <source>
        <dbReference type="PROSITE" id="PS50287"/>
    </source>
</evidence>
<dbReference type="PANTHER" id="PTHR48071:SF18">
    <property type="entry name" value="DELETED IN MALIGNANT BRAIN TUMORS 1 PROTEIN-RELATED"/>
    <property type="match status" value="1"/>
</dbReference>
<dbReference type="SMART" id="SM00202">
    <property type="entry name" value="SR"/>
    <property type="match status" value="1"/>
</dbReference>
<evidence type="ECO:0000256" key="8">
    <source>
        <dbReference type="ARBA" id="ARBA00023180"/>
    </source>
</evidence>
<feature type="domain" description="SRCR" evidence="11">
    <location>
        <begin position="143"/>
        <end position="229"/>
    </location>
</feature>
<evidence type="ECO:0000256" key="4">
    <source>
        <dbReference type="ARBA" id="ARBA00022737"/>
    </source>
</evidence>
<dbReference type="GO" id="GO:0016020">
    <property type="term" value="C:membrane"/>
    <property type="evidence" value="ECO:0007669"/>
    <property type="project" value="UniProtKB-SubCell"/>
</dbReference>
<evidence type="ECO:0000313" key="12">
    <source>
        <dbReference type="EMBL" id="KAI6659568.1"/>
    </source>
</evidence>
<comment type="caution">
    <text evidence="9">Lacks conserved residue(s) required for the propagation of feature annotation.</text>
</comment>
<keyword evidence="8" id="KW-0325">Glycoprotein</keyword>
<dbReference type="Gene3D" id="3.10.250.10">
    <property type="entry name" value="SRCR-like domain"/>
    <property type="match status" value="2"/>
</dbReference>
<dbReference type="EMBL" id="JAKMXF010000055">
    <property type="protein sequence ID" value="KAI6659568.1"/>
    <property type="molecule type" value="Genomic_DNA"/>
</dbReference>
<evidence type="ECO:0000313" key="13">
    <source>
        <dbReference type="Proteomes" id="UP001165289"/>
    </source>
</evidence>
<feature type="disulfide bond" evidence="9">
    <location>
        <begin position="54"/>
        <end position="118"/>
    </location>
</feature>
<organism evidence="12 13">
    <name type="scientific">Oopsacas minuta</name>
    <dbReference type="NCBI Taxonomy" id="111878"/>
    <lineage>
        <taxon>Eukaryota</taxon>
        <taxon>Metazoa</taxon>
        <taxon>Porifera</taxon>
        <taxon>Hexactinellida</taxon>
        <taxon>Hexasterophora</taxon>
        <taxon>Lyssacinosida</taxon>
        <taxon>Leucopsacidae</taxon>
        <taxon>Oopsacas</taxon>
    </lineage>
</organism>
<evidence type="ECO:0000256" key="9">
    <source>
        <dbReference type="PROSITE-ProRule" id="PRU00196"/>
    </source>
</evidence>
<dbReference type="AlphaFoldDB" id="A0AAV7KEH3"/>
<proteinExistence type="predicted"/>
<keyword evidence="2" id="KW-0812">Transmembrane</keyword>
<dbReference type="Pfam" id="PF00530">
    <property type="entry name" value="SRCR"/>
    <property type="match status" value="2"/>
</dbReference>
<evidence type="ECO:0000256" key="7">
    <source>
        <dbReference type="ARBA" id="ARBA00023157"/>
    </source>
</evidence>
<keyword evidence="4" id="KW-0677">Repeat</keyword>